<evidence type="ECO:0000256" key="1">
    <source>
        <dbReference type="SAM" id="MobiDB-lite"/>
    </source>
</evidence>
<name>A0A2H4JDY2_9CAUD</name>
<organism evidence="2">
    <name type="scientific">uncultured Caudovirales phage</name>
    <dbReference type="NCBI Taxonomy" id="2100421"/>
    <lineage>
        <taxon>Viruses</taxon>
        <taxon>Duplodnaviria</taxon>
        <taxon>Heunggongvirae</taxon>
        <taxon>Uroviricota</taxon>
        <taxon>Caudoviricetes</taxon>
        <taxon>Peduoviridae</taxon>
        <taxon>Maltschvirus</taxon>
        <taxon>Maltschvirus maltsch</taxon>
    </lineage>
</organism>
<evidence type="ECO:0000313" key="2">
    <source>
        <dbReference type="EMBL" id="ASN71657.1"/>
    </source>
</evidence>
<proteinExistence type="predicted"/>
<feature type="compositionally biased region" description="Acidic residues" evidence="1">
    <location>
        <begin position="259"/>
        <end position="269"/>
    </location>
</feature>
<accession>A0A2H4JDY2</accession>
<dbReference type="EMBL" id="MF417930">
    <property type="protein sequence ID" value="ASN71657.1"/>
    <property type="molecule type" value="Genomic_DNA"/>
</dbReference>
<dbReference type="NCBIfam" id="TIGR00616">
    <property type="entry name" value="rect"/>
    <property type="match status" value="1"/>
</dbReference>
<protein>
    <recommendedName>
        <fullName evidence="3">RecT Recombinational DNA repair protein (RecE pathway)</fullName>
    </recommendedName>
</protein>
<dbReference type="GO" id="GO:0003677">
    <property type="term" value="F:DNA binding"/>
    <property type="evidence" value="ECO:0007669"/>
    <property type="project" value="InterPro"/>
</dbReference>
<dbReference type="InterPro" id="IPR018330">
    <property type="entry name" value="RecT_fam"/>
</dbReference>
<dbReference type="InterPro" id="IPR004590">
    <property type="entry name" value="ssDNA_annealing_RecT"/>
</dbReference>
<feature type="region of interest" description="Disordered" evidence="1">
    <location>
        <begin position="259"/>
        <end position="311"/>
    </location>
</feature>
<gene>
    <name evidence="2" type="ORF">3S1_21</name>
</gene>
<feature type="compositionally biased region" description="Basic and acidic residues" evidence="1">
    <location>
        <begin position="302"/>
        <end position="311"/>
    </location>
</feature>
<dbReference type="Pfam" id="PF03837">
    <property type="entry name" value="RecT"/>
    <property type="match status" value="1"/>
</dbReference>
<reference evidence="2" key="1">
    <citation type="submission" date="2017-06" db="EMBL/GenBank/DDBJ databases">
        <title>Novel phages from South African skin metaviromes.</title>
        <authorList>
            <person name="van Zyl L.J."/>
            <person name="Abrahams Y."/>
            <person name="Stander E.A."/>
            <person name="Kirby B.M."/>
            <person name="Clavaud C."/>
            <person name="Farcet C."/>
            <person name="Breton L."/>
            <person name="Trindade M.I."/>
        </authorList>
    </citation>
    <scope>NUCLEOTIDE SEQUENCE</scope>
</reference>
<sequence>MTSNQVQPTNLKMVQERIVNEKNVTDEVLNKINVYQAQGNLSLPAGYSAENALKEAWLVISQNSKLANCTKESMAQALLGMVTQGLNPAKNQCYFIPYGNKMQIQRSYHGNIMMLKRDAGAKDVVAQIIYKGDSFKQEVDGTGRIKDIKHEQDFFNIDKDNIVGAYCTIVFDDGRDNYIEIMTIDQIKQAWMQSSMIRDEQALEKSKTHNNFKEEMAKKTVINRAAKRYINSSTDDNLLKFARESETRQRKEVLDAEVEEQANQEELDFEQPQQYEDAQFKEVEESEPADVSNFEEVSQEAPKQESEKEPF</sequence>
<dbReference type="GO" id="GO:0006259">
    <property type="term" value="P:DNA metabolic process"/>
    <property type="evidence" value="ECO:0007669"/>
    <property type="project" value="InterPro"/>
</dbReference>
<evidence type="ECO:0008006" key="3">
    <source>
        <dbReference type="Google" id="ProtNLM"/>
    </source>
</evidence>